<name>A0ABY5QU64_9HYPH</name>
<accession>A0ABY5QU64</accession>
<organism evidence="1 2">
    <name type="scientific">Mesorhizobium onobrychidis</name>
    <dbReference type="NCBI Taxonomy" id="2775404"/>
    <lineage>
        <taxon>Bacteria</taxon>
        <taxon>Pseudomonadati</taxon>
        <taxon>Pseudomonadota</taxon>
        <taxon>Alphaproteobacteria</taxon>
        <taxon>Hyphomicrobiales</taxon>
        <taxon>Phyllobacteriaceae</taxon>
        <taxon>Mesorhizobium</taxon>
    </lineage>
</organism>
<keyword evidence="2" id="KW-1185">Reference proteome</keyword>
<dbReference type="Proteomes" id="UP001058098">
    <property type="component" value="Chromosome"/>
</dbReference>
<evidence type="ECO:0000313" key="2">
    <source>
        <dbReference type="Proteomes" id="UP001058098"/>
    </source>
</evidence>
<gene>
    <name evidence="1" type="ORF">IHQ72_29665</name>
</gene>
<dbReference type="EMBL" id="CP062229">
    <property type="protein sequence ID" value="UVC14736.1"/>
    <property type="molecule type" value="Genomic_DNA"/>
</dbReference>
<evidence type="ECO:0000313" key="1">
    <source>
        <dbReference type="EMBL" id="UVC14736.1"/>
    </source>
</evidence>
<proteinExistence type="predicted"/>
<protein>
    <submittedName>
        <fullName evidence="1">Uncharacterized protein</fullName>
    </submittedName>
</protein>
<sequence length="60" mass="6836">MTETGLSAYRFGILAAKNGRLVERLRNGGRIWPETELEIRAFMMSRRRDKPTAPSQEQAA</sequence>
<dbReference type="RefSeq" id="WP_258119143.1">
    <property type="nucleotide sequence ID" value="NZ_CP062229.1"/>
</dbReference>
<reference evidence="1" key="1">
    <citation type="submission" date="2020-09" db="EMBL/GenBank/DDBJ databases">
        <title>Rhizobia associated with sainfoin plants.</title>
        <authorList>
            <person name="Asharfi S."/>
            <person name="Kuzmanovic N."/>
            <person name="Bunk B."/>
            <person name="Sproeer C."/>
            <person name="Becker M."/>
            <person name="Thuenen T."/>
        </authorList>
    </citation>
    <scope>NUCLEOTIDE SEQUENCE</scope>
    <source>
        <strain evidence="1">OM4</strain>
    </source>
</reference>